<dbReference type="GO" id="GO:0046872">
    <property type="term" value="F:metal ion binding"/>
    <property type="evidence" value="ECO:0007669"/>
    <property type="project" value="UniProtKB-KW"/>
</dbReference>
<comment type="caution">
    <text evidence="5">The sequence shown here is derived from an EMBL/GenBank/DDBJ whole genome shotgun (WGS) entry which is preliminary data.</text>
</comment>
<dbReference type="Gene3D" id="3.60.40.10">
    <property type="entry name" value="PPM-type phosphatase domain"/>
    <property type="match status" value="1"/>
</dbReference>
<keyword evidence="6" id="KW-1185">Reference proteome</keyword>
<evidence type="ECO:0000256" key="1">
    <source>
        <dbReference type="ARBA" id="ARBA00022723"/>
    </source>
</evidence>
<evidence type="ECO:0000256" key="3">
    <source>
        <dbReference type="ARBA" id="ARBA00022912"/>
    </source>
</evidence>
<dbReference type="InterPro" id="IPR001932">
    <property type="entry name" value="PPM-type_phosphatase-like_dom"/>
</dbReference>
<evidence type="ECO:0000313" key="5">
    <source>
        <dbReference type="EMBL" id="KAB7500132.1"/>
    </source>
</evidence>
<organism evidence="5 6">
    <name type="scientific">Armadillidium nasatum</name>
    <dbReference type="NCBI Taxonomy" id="96803"/>
    <lineage>
        <taxon>Eukaryota</taxon>
        <taxon>Metazoa</taxon>
        <taxon>Ecdysozoa</taxon>
        <taxon>Arthropoda</taxon>
        <taxon>Crustacea</taxon>
        <taxon>Multicrustacea</taxon>
        <taxon>Malacostraca</taxon>
        <taxon>Eumalacostraca</taxon>
        <taxon>Peracarida</taxon>
        <taxon>Isopoda</taxon>
        <taxon>Oniscidea</taxon>
        <taxon>Crinocheta</taxon>
        <taxon>Armadillidiidae</taxon>
        <taxon>Armadillidium</taxon>
    </lineage>
</organism>
<accession>A0A5N5T1E2</accession>
<proteinExistence type="predicted"/>
<dbReference type="InterPro" id="IPR036457">
    <property type="entry name" value="PPM-type-like_dom_sf"/>
</dbReference>
<sequence>MGAYLSKPVTDKVSSDEHNEILKCGASSMQGWRIYQEDAHNTCLNYDENQALFAVYDGHGGSEVAVYTAAELPEFIKKTESYKNGKYSQALTDAFLDFDSTLVESDVQAILKEIAGSKEKDGNDD</sequence>
<dbReference type="SUPFAM" id="SSF81606">
    <property type="entry name" value="PP2C-like"/>
    <property type="match status" value="1"/>
</dbReference>
<dbReference type="EMBL" id="SEYY01015084">
    <property type="protein sequence ID" value="KAB7500132.1"/>
    <property type="molecule type" value="Genomic_DNA"/>
</dbReference>
<dbReference type="InterPro" id="IPR000222">
    <property type="entry name" value="PP2C_BS"/>
</dbReference>
<dbReference type="GO" id="GO:0004721">
    <property type="term" value="F:phosphoprotein phosphatase activity"/>
    <property type="evidence" value="ECO:0007669"/>
    <property type="project" value="UniProtKB-KW"/>
</dbReference>
<keyword evidence="3" id="KW-0904">Protein phosphatase</keyword>
<reference evidence="5 6" key="1">
    <citation type="journal article" date="2019" name="PLoS Biol.">
        <title>Sex chromosomes control vertical transmission of feminizing Wolbachia symbionts in an isopod.</title>
        <authorList>
            <person name="Becking T."/>
            <person name="Chebbi M.A."/>
            <person name="Giraud I."/>
            <person name="Moumen B."/>
            <person name="Laverre T."/>
            <person name="Caubet Y."/>
            <person name="Peccoud J."/>
            <person name="Gilbert C."/>
            <person name="Cordaux R."/>
        </authorList>
    </citation>
    <scope>NUCLEOTIDE SEQUENCE [LARGE SCALE GENOMIC DNA]</scope>
    <source>
        <strain evidence="5">ANa2</strain>
        <tissue evidence="5">Whole body excluding digestive tract and cuticle</tissue>
    </source>
</reference>
<gene>
    <name evidence="5" type="ORF">Anas_14037</name>
</gene>
<keyword evidence="1" id="KW-0479">Metal-binding</keyword>
<dbReference type="PROSITE" id="PS01032">
    <property type="entry name" value="PPM_1"/>
    <property type="match status" value="1"/>
</dbReference>
<dbReference type="OrthoDB" id="10264738at2759"/>
<evidence type="ECO:0000259" key="4">
    <source>
        <dbReference type="PROSITE" id="PS51746"/>
    </source>
</evidence>
<dbReference type="Pfam" id="PF00481">
    <property type="entry name" value="PP2C"/>
    <property type="match status" value="1"/>
</dbReference>
<evidence type="ECO:0000256" key="2">
    <source>
        <dbReference type="ARBA" id="ARBA00022801"/>
    </source>
</evidence>
<dbReference type="AlphaFoldDB" id="A0A5N5T1E2"/>
<protein>
    <recommendedName>
        <fullName evidence="4">PPM-type phosphatase domain-containing protein</fullName>
    </recommendedName>
</protein>
<feature type="non-terminal residue" evidence="5">
    <location>
        <position position="125"/>
    </location>
</feature>
<evidence type="ECO:0000313" key="6">
    <source>
        <dbReference type="Proteomes" id="UP000326759"/>
    </source>
</evidence>
<keyword evidence="2" id="KW-0378">Hydrolase</keyword>
<name>A0A5N5T1E2_9CRUS</name>
<dbReference type="Proteomes" id="UP000326759">
    <property type="component" value="Unassembled WGS sequence"/>
</dbReference>
<feature type="domain" description="PPM-type phosphatase" evidence="4">
    <location>
        <begin position="23"/>
        <end position="125"/>
    </location>
</feature>
<dbReference type="PROSITE" id="PS51746">
    <property type="entry name" value="PPM_2"/>
    <property type="match status" value="1"/>
</dbReference>